<feature type="non-terminal residue" evidence="2">
    <location>
        <position position="43"/>
    </location>
</feature>
<evidence type="ECO:0000256" key="1">
    <source>
        <dbReference type="SAM" id="MobiDB-lite"/>
    </source>
</evidence>
<dbReference type="AlphaFoldDB" id="A0A6J4T6S1"/>
<gene>
    <name evidence="2" type="ORF">AVDCRST_MAG85-2582</name>
</gene>
<protein>
    <submittedName>
        <fullName evidence="2">Uncharacterized protein</fullName>
    </submittedName>
</protein>
<evidence type="ECO:0000313" key="2">
    <source>
        <dbReference type="EMBL" id="CAA9515443.1"/>
    </source>
</evidence>
<feature type="region of interest" description="Disordered" evidence="1">
    <location>
        <begin position="1"/>
        <end position="21"/>
    </location>
</feature>
<reference evidence="2" key="1">
    <citation type="submission" date="2020-02" db="EMBL/GenBank/DDBJ databases">
        <authorList>
            <person name="Meier V. D."/>
        </authorList>
    </citation>
    <scope>NUCLEOTIDE SEQUENCE</scope>
    <source>
        <strain evidence="2">AVDCRST_MAG85</strain>
    </source>
</reference>
<sequence>DDGHEDGEDGDQRGEACADHRPVEAGIVARLMRRRDDALGDGV</sequence>
<accession>A0A6J4T6S1</accession>
<feature type="non-terminal residue" evidence="2">
    <location>
        <position position="1"/>
    </location>
</feature>
<proteinExistence type="predicted"/>
<dbReference type="EMBL" id="CADCVT010000280">
    <property type="protein sequence ID" value="CAA9515443.1"/>
    <property type="molecule type" value="Genomic_DNA"/>
</dbReference>
<feature type="compositionally biased region" description="Basic and acidic residues" evidence="1">
    <location>
        <begin position="10"/>
        <end position="21"/>
    </location>
</feature>
<organism evidence="2">
    <name type="scientific">uncultured Solirubrobacteraceae bacterium</name>
    <dbReference type="NCBI Taxonomy" id="1162706"/>
    <lineage>
        <taxon>Bacteria</taxon>
        <taxon>Bacillati</taxon>
        <taxon>Actinomycetota</taxon>
        <taxon>Thermoleophilia</taxon>
        <taxon>Solirubrobacterales</taxon>
        <taxon>Solirubrobacteraceae</taxon>
        <taxon>environmental samples</taxon>
    </lineage>
</organism>
<name>A0A6J4T6S1_9ACTN</name>